<dbReference type="AlphaFoldDB" id="A0A9D5B3N1"/>
<protein>
    <submittedName>
        <fullName evidence="2">Uncharacterized protein</fullName>
    </submittedName>
</protein>
<feature type="region of interest" description="Disordered" evidence="1">
    <location>
        <begin position="37"/>
        <end position="58"/>
    </location>
</feature>
<dbReference type="Gramene" id="Psat02G0009000-T1">
    <property type="protein sequence ID" value="KAI5432653.1"/>
    <property type="gene ID" value="KIW84_020090"/>
</dbReference>
<dbReference type="Proteomes" id="UP001058974">
    <property type="component" value="Chromosome 2"/>
</dbReference>
<name>A0A9D5B3N1_PEA</name>
<dbReference type="EMBL" id="JAMSHJ010000002">
    <property type="protein sequence ID" value="KAI5432653.1"/>
    <property type="molecule type" value="Genomic_DNA"/>
</dbReference>
<feature type="region of interest" description="Disordered" evidence="1">
    <location>
        <begin position="68"/>
        <end position="87"/>
    </location>
</feature>
<reference evidence="2 3" key="1">
    <citation type="journal article" date="2022" name="Nat. Genet.">
        <title>Improved pea reference genome and pan-genome highlight genomic features and evolutionary characteristics.</title>
        <authorList>
            <person name="Yang T."/>
            <person name="Liu R."/>
            <person name="Luo Y."/>
            <person name="Hu S."/>
            <person name="Wang D."/>
            <person name="Wang C."/>
            <person name="Pandey M.K."/>
            <person name="Ge S."/>
            <person name="Xu Q."/>
            <person name="Li N."/>
            <person name="Li G."/>
            <person name="Huang Y."/>
            <person name="Saxena R.K."/>
            <person name="Ji Y."/>
            <person name="Li M."/>
            <person name="Yan X."/>
            <person name="He Y."/>
            <person name="Liu Y."/>
            <person name="Wang X."/>
            <person name="Xiang C."/>
            <person name="Varshney R.K."/>
            <person name="Ding H."/>
            <person name="Gao S."/>
            <person name="Zong X."/>
        </authorList>
    </citation>
    <scope>NUCLEOTIDE SEQUENCE [LARGE SCALE GENOMIC DNA]</scope>
    <source>
        <strain evidence="2 3">cv. Zhongwan 6</strain>
    </source>
</reference>
<organism evidence="2 3">
    <name type="scientific">Pisum sativum</name>
    <name type="common">Garden pea</name>
    <name type="synonym">Lathyrus oleraceus</name>
    <dbReference type="NCBI Taxonomy" id="3888"/>
    <lineage>
        <taxon>Eukaryota</taxon>
        <taxon>Viridiplantae</taxon>
        <taxon>Streptophyta</taxon>
        <taxon>Embryophyta</taxon>
        <taxon>Tracheophyta</taxon>
        <taxon>Spermatophyta</taxon>
        <taxon>Magnoliopsida</taxon>
        <taxon>eudicotyledons</taxon>
        <taxon>Gunneridae</taxon>
        <taxon>Pentapetalae</taxon>
        <taxon>rosids</taxon>
        <taxon>fabids</taxon>
        <taxon>Fabales</taxon>
        <taxon>Fabaceae</taxon>
        <taxon>Papilionoideae</taxon>
        <taxon>50 kb inversion clade</taxon>
        <taxon>NPAAA clade</taxon>
        <taxon>Hologalegina</taxon>
        <taxon>IRL clade</taxon>
        <taxon>Fabeae</taxon>
        <taxon>Lathyrus</taxon>
    </lineage>
</organism>
<evidence type="ECO:0000256" key="1">
    <source>
        <dbReference type="SAM" id="MobiDB-lite"/>
    </source>
</evidence>
<sequence length="104" mass="11593">MCNKYSRKKVDMKEVQCYKSQGFRCYAQDCRRKKESRAKYNDKVQDAHAGGSDSNDMLLMANTQSNGEQTNTRFADGIHGTSSGKGNIVVVSKDGNRASITYVL</sequence>
<comment type="caution">
    <text evidence="2">The sequence shown here is derived from an EMBL/GenBank/DDBJ whole genome shotgun (WGS) entry which is preliminary data.</text>
</comment>
<proteinExistence type="predicted"/>
<accession>A0A9D5B3N1</accession>
<feature type="compositionally biased region" description="Basic and acidic residues" evidence="1">
    <location>
        <begin position="37"/>
        <end position="46"/>
    </location>
</feature>
<evidence type="ECO:0000313" key="3">
    <source>
        <dbReference type="Proteomes" id="UP001058974"/>
    </source>
</evidence>
<gene>
    <name evidence="2" type="ORF">KIW84_020090</name>
</gene>
<evidence type="ECO:0000313" key="2">
    <source>
        <dbReference type="EMBL" id="KAI5432653.1"/>
    </source>
</evidence>
<keyword evidence="3" id="KW-1185">Reference proteome</keyword>